<keyword evidence="3" id="KW-1185">Reference proteome</keyword>
<accession>E2C1A7</accession>
<gene>
    <name evidence="2" type="ORF">EAI_00326</name>
</gene>
<evidence type="ECO:0000313" key="3">
    <source>
        <dbReference type="Proteomes" id="UP000008237"/>
    </source>
</evidence>
<sequence>MVSTGQVYKHTFEPILLGPTRTSSSSTMSMSTEITPPGTVPIARPQAQADLKQKASFLVSYSGLIFEISLYPSLDAAWIILLATDHLKINLRKS</sequence>
<dbReference type="Proteomes" id="UP000008237">
    <property type="component" value="Unassembled WGS sequence"/>
</dbReference>
<dbReference type="AlphaFoldDB" id="E2C1A7"/>
<dbReference type="EMBL" id="GL451914">
    <property type="protein sequence ID" value="EFN78269.1"/>
    <property type="molecule type" value="Genomic_DNA"/>
</dbReference>
<protein>
    <submittedName>
        <fullName evidence="2">Uncharacterized protein</fullName>
    </submittedName>
</protein>
<organism evidence="3">
    <name type="scientific">Harpegnathos saltator</name>
    <name type="common">Jerdon's jumping ant</name>
    <dbReference type="NCBI Taxonomy" id="610380"/>
    <lineage>
        <taxon>Eukaryota</taxon>
        <taxon>Metazoa</taxon>
        <taxon>Ecdysozoa</taxon>
        <taxon>Arthropoda</taxon>
        <taxon>Hexapoda</taxon>
        <taxon>Insecta</taxon>
        <taxon>Pterygota</taxon>
        <taxon>Neoptera</taxon>
        <taxon>Endopterygota</taxon>
        <taxon>Hymenoptera</taxon>
        <taxon>Apocrita</taxon>
        <taxon>Aculeata</taxon>
        <taxon>Formicoidea</taxon>
        <taxon>Formicidae</taxon>
        <taxon>Ponerinae</taxon>
        <taxon>Ponerini</taxon>
        <taxon>Harpegnathos</taxon>
    </lineage>
</organism>
<proteinExistence type="predicted"/>
<evidence type="ECO:0000256" key="1">
    <source>
        <dbReference type="SAM" id="MobiDB-lite"/>
    </source>
</evidence>
<feature type="region of interest" description="Disordered" evidence="1">
    <location>
        <begin position="18"/>
        <end position="38"/>
    </location>
</feature>
<name>E2C1A7_HARSA</name>
<dbReference type="InParanoid" id="E2C1A7"/>
<reference evidence="2 3" key="1">
    <citation type="journal article" date="2010" name="Science">
        <title>Genomic comparison of the ants Camponotus floridanus and Harpegnathos saltator.</title>
        <authorList>
            <person name="Bonasio R."/>
            <person name="Zhang G."/>
            <person name="Ye C."/>
            <person name="Mutti N.S."/>
            <person name="Fang X."/>
            <person name="Qin N."/>
            <person name="Donahue G."/>
            <person name="Yang P."/>
            <person name="Li Q."/>
            <person name="Li C."/>
            <person name="Zhang P."/>
            <person name="Huang Z."/>
            <person name="Berger S.L."/>
            <person name="Reinberg D."/>
            <person name="Wang J."/>
            <person name="Liebig J."/>
        </authorList>
    </citation>
    <scope>NUCLEOTIDE SEQUENCE [LARGE SCALE GENOMIC DNA]</scope>
    <source>
        <strain evidence="2 3">R22 G/1</strain>
    </source>
</reference>
<feature type="compositionally biased region" description="Low complexity" evidence="1">
    <location>
        <begin position="22"/>
        <end position="32"/>
    </location>
</feature>
<evidence type="ECO:0000313" key="2">
    <source>
        <dbReference type="EMBL" id="EFN78269.1"/>
    </source>
</evidence>